<evidence type="ECO:0000313" key="1">
    <source>
        <dbReference type="EMBL" id="KAH8009286.1"/>
    </source>
</evidence>
<keyword evidence="2" id="KW-1185">Reference proteome</keyword>
<reference evidence="1" key="2">
    <citation type="submission" date="2021-09" db="EMBL/GenBank/DDBJ databases">
        <authorList>
            <person name="Jia N."/>
            <person name="Wang J."/>
            <person name="Shi W."/>
            <person name="Du L."/>
            <person name="Sun Y."/>
            <person name="Zhan W."/>
            <person name="Jiang J."/>
            <person name="Wang Q."/>
            <person name="Zhang B."/>
            <person name="Ji P."/>
            <person name="Sakyi L.B."/>
            <person name="Cui X."/>
            <person name="Yuan T."/>
            <person name="Jiang B."/>
            <person name="Yang W."/>
            <person name="Lam T.T.-Y."/>
            <person name="Chang Q."/>
            <person name="Ding S."/>
            <person name="Wang X."/>
            <person name="Zhu J."/>
            <person name="Ruan X."/>
            <person name="Zhao L."/>
            <person name="Wei J."/>
            <person name="Que T."/>
            <person name="Du C."/>
            <person name="Cheng J."/>
            <person name="Dai P."/>
            <person name="Han X."/>
            <person name="Huang E."/>
            <person name="Gao Y."/>
            <person name="Liu J."/>
            <person name="Shao H."/>
            <person name="Ye R."/>
            <person name="Li L."/>
            <person name="Wei W."/>
            <person name="Wang X."/>
            <person name="Wang C."/>
            <person name="Huo Q."/>
            <person name="Li W."/>
            <person name="Guo W."/>
            <person name="Chen H."/>
            <person name="Chen S."/>
            <person name="Zhou L."/>
            <person name="Zhou L."/>
            <person name="Ni X."/>
            <person name="Tian J."/>
            <person name="Zhou Y."/>
            <person name="Sheng Y."/>
            <person name="Liu T."/>
            <person name="Pan Y."/>
            <person name="Xia L."/>
            <person name="Li J."/>
            <person name="Zhao F."/>
            <person name="Cao W."/>
        </authorList>
    </citation>
    <scope>NUCLEOTIDE SEQUENCE</scope>
    <source>
        <strain evidence="1">Rmic-2018</strain>
        <tissue evidence="1">Larvae</tissue>
    </source>
</reference>
<protein>
    <submittedName>
        <fullName evidence="1">Uncharacterized protein</fullName>
    </submittedName>
</protein>
<comment type="caution">
    <text evidence="1">The sequence shown here is derived from an EMBL/GenBank/DDBJ whole genome shotgun (WGS) entry which is preliminary data.</text>
</comment>
<dbReference type="PANTHER" id="PTHR22930">
    <property type="match status" value="1"/>
</dbReference>
<name>A0A9J6D517_RHIMP</name>
<organism evidence="1 2">
    <name type="scientific">Rhipicephalus microplus</name>
    <name type="common">Cattle tick</name>
    <name type="synonym">Boophilus microplus</name>
    <dbReference type="NCBI Taxonomy" id="6941"/>
    <lineage>
        <taxon>Eukaryota</taxon>
        <taxon>Metazoa</taxon>
        <taxon>Ecdysozoa</taxon>
        <taxon>Arthropoda</taxon>
        <taxon>Chelicerata</taxon>
        <taxon>Arachnida</taxon>
        <taxon>Acari</taxon>
        <taxon>Parasitiformes</taxon>
        <taxon>Ixodida</taxon>
        <taxon>Ixodoidea</taxon>
        <taxon>Ixodidae</taxon>
        <taxon>Rhipicephalinae</taxon>
        <taxon>Rhipicephalus</taxon>
        <taxon>Boophilus</taxon>
    </lineage>
</organism>
<dbReference type="VEuPathDB" id="VectorBase:LOC119169805"/>
<proteinExistence type="predicted"/>
<accession>A0A9J6D517</accession>
<sequence>MAPVASHLSHLSEENVRRVRFFTAALVCFRAKHRAQERIILEQKRVVMRQLQDIELQLISNHFNLIAAASLLSTTPRSRWCFRRSQHWFEETLPNLGEAYFKRCFRVSAATFRYIVESCRTDMQRVDTTMREAISVEKRVAVSLYRLCSAAEDRTIAELFAIGRSTVNLIYKEFCTAVLENLEDDWVKMPSPTDMEEHMREFFAVTGFPQGVGALDGCHFPVSPPKKYASDYYNYKGW</sequence>
<dbReference type="EMBL" id="JABSTU010000011">
    <property type="protein sequence ID" value="KAH8009286.1"/>
    <property type="molecule type" value="Genomic_DNA"/>
</dbReference>
<evidence type="ECO:0000313" key="2">
    <source>
        <dbReference type="Proteomes" id="UP000821866"/>
    </source>
</evidence>
<dbReference type="AlphaFoldDB" id="A0A9J6D517"/>
<gene>
    <name evidence="1" type="ORF">HPB51_014255</name>
</gene>
<reference evidence="1" key="1">
    <citation type="journal article" date="2020" name="Cell">
        <title>Large-Scale Comparative Analyses of Tick Genomes Elucidate Their Genetic Diversity and Vector Capacities.</title>
        <authorList>
            <consortium name="Tick Genome and Microbiome Consortium (TIGMIC)"/>
            <person name="Jia N."/>
            <person name="Wang J."/>
            <person name="Shi W."/>
            <person name="Du L."/>
            <person name="Sun Y."/>
            <person name="Zhan W."/>
            <person name="Jiang J.F."/>
            <person name="Wang Q."/>
            <person name="Zhang B."/>
            <person name="Ji P."/>
            <person name="Bell-Sakyi L."/>
            <person name="Cui X.M."/>
            <person name="Yuan T.T."/>
            <person name="Jiang B.G."/>
            <person name="Yang W.F."/>
            <person name="Lam T.T."/>
            <person name="Chang Q.C."/>
            <person name="Ding S.J."/>
            <person name="Wang X.J."/>
            <person name="Zhu J.G."/>
            <person name="Ruan X.D."/>
            <person name="Zhao L."/>
            <person name="Wei J.T."/>
            <person name="Ye R.Z."/>
            <person name="Que T.C."/>
            <person name="Du C.H."/>
            <person name="Zhou Y.H."/>
            <person name="Cheng J.X."/>
            <person name="Dai P.F."/>
            <person name="Guo W.B."/>
            <person name="Han X.H."/>
            <person name="Huang E.J."/>
            <person name="Li L.F."/>
            <person name="Wei W."/>
            <person name="Gao Y.C."/>
            <person name="Liu J.Z."/>
            <person name="Shao H.Z."/>
            <person name="Wang X."/>
            <person name="Wang C.C."/>
            <person name="Yang T.C."/>
            <person name="Huo Q.B."/>
            <person name="Li W."/>
            <person name="Chen H.Y."/>
            <person name="Chen S.E."/>
            <person name="Zhou L.G."/>
            <person name="Ni X.B."/>
            <person name="Tian J.H."/>
            <person name="Sheng Y."/>
            <person name="Liu T."/>
            <person name="Pan Y.S."/>
            <person name="Xia L.Y."/>
            <person name="Li J."/>
            <person name="Zhao F."/>
            <person name="Cao W.C."/>
        </authorList>
    </citation>
    <scope>NUCLEOTIDE SEQUENCE</scope>
    <source>
        <strain evidence="1">Rmic-2018</strain>
    </source>
</reference>
<dbReference type="InterPro" id="IPR045249">
    <property type="entry name" value="HARBI1-like"/>
</dbReference>
<dbReference type="PANTHER" id="PTHR22930:SF85">
    <property type="entry name" value="GH03217P-RELATED"/>
    <property type="match status" value="1"/>
</dbReference>
<dbReference type="Proteomes" id="UP000821866">
    <property type="component" value="Chromosome 9"/>
</dbReference>